<dbReference type="InterPro" id="IPR003594">
    <property type="entry name" value="HATPase_dom"/>
</dbReference>
<dbReference type="InterPro" id="IPR004358">
    <property type="entry name" value="Sig_transdc_His_kin-like_C"/>
</dbReference>
<evidence type="ECO:0000256" key="6">
    <source>
        <dbReference type="ARBA" id="ARBA00022777"/>
    </source>
</evidence>
<feature type="domain" description="PAS" evidence="9">
    <location>
        <begin position="15"/>
        <end position="50"/>
    </location>
</feature>
<dbReference type="PROSITE" id="PS50109">
    <property type="entry name" value="HIS_KIN"/>
    <property type="match status" value="1"/>
</dbReference>
<dbReference type="InterPro" id="IPR050736">
    <property type="entry name" value="Sensor_HK_Regulatory"/>
</dbReference>
<comment type="subcellular location">
    <subcellularLocation>
        <location evidence="2">Cell membrane</location>
    </subcellularLocation>
</comment>
<comment type="catalytic activity">
    <reaction evidence="1">
        <text>ATP + protein L-histidine = ADP + protein N-phospho-L-histidine.</text>
        <dbReference type="EC" id="2.7.13.3"/>
    </reaction>
</comment>
<reference evidence="10" key="1">
    <citation type="submission" date="2022-10" db="EMBL/GenBank/DDBJ databases">
        <title>The complete genomes of actinobacterial strains from the NBC collection.</title>
        <authorList>
            <person name="Joergensen T.S."/>
            <person name="Alvarez Arevalo M."/>
            <person name="Sterndorff E.B."/>
            <person name="Faurdal D."/>
            <person name="Vuksanovic O."/>
            <person name="Mourched A.-S."/>
            <person name="Charusanti P."/>
            <person name="Shaw S."/>
            <person name="Blin K."/>
            <person name="Weber T."/>
        </authorList>
    </citation>
    <scope>NUCLEOTIDE SEQUENCE</scope>
    <source>
        <strain evidence="10">NBC_00668</strain>
    </source>
</reference>
<dbReference type="InterPro" id="IPR036890">
    <property type="entry name" value="HATPase_C_sf"/>
</dbReference>
<evidence type="ECO:0000259" key="8">
    <source>
        <dbReference type="PROSITE" id="PS50109"/>
    </source>
</evidence>
<accession>A0ABZ1XHT2</accession>
<dbReference type="SUPFAM" id="SSF55785">
    <property type="entry name" value="PYP-like sensor domain (PAS domain)"/>
    <property type="match status" value="1"/>
</dbReference>
<dbReference type="CDD" id="cd00082">
    <property type="entry name" value="HisKA"/>
    <property type="match status" value="1"/>
</dbReference>
<dbReference type="InterPro" id="IPR003661">
    <property type="entry name" value="HisK_dim/P_dom"/>
</dbReference>
<evidence type="ECO:0000256" key="1">
    <source>
        <dbReference type="ARBA" id="ARBA00000085"/>
    </source>
</evidence>
<name>A0ABZ1XHT2_9ACTN</name>
<sequence>MRPSGGQGALGIDPEDLPDGLVVADEKGRVICFNAAAARITAVSKRDALGVELERALPLEDLKGRRWWQLTDPYGGLAIRVGQPERNLLLPGGREVLVSARYVREHPTGPVRRVVVSLRSTEARRRTERSHAELIATVAHELRSPLTSVKGFTATLLAKWERFTDDQKRLMLETVDADANRVTRLIAELLDISRIDSGRLEVRRQPVDIAAAVGRHIQAHVASGQAPDRFLVRIQRPLPDLWADPDKIDQVLGNLLENAVRHGAGTVTIEVAPAPVRIDEHDEKGTAVTVSDEGPGIPEESMGRVFTRFWRGSKRGGTGLGLYIVKGIVEAHGGTITVGRGSGGGAEFRFILPVAAPAYLQ</sequence>
<dbReference type="InterPro" id="IPR005467">
    <property type="entry name" value="His_kinase_dom"/>
</dbReference>
<keyword evidence="7" id="KW-0902">Two-component regulatory system</keyword>
<evidence type="ECO:0000256" key="4">
    <source>
        <dbReference type="ARBA" id="ARBA00022553"/>
    </source>
</evidence>
<evidence type="ECO:0000313" key="10">
    <source>
        <dbReference type="EMBL" id="WUT82343.1"/>
    </source>
</evidence>
<keyword evidence="10" id="KW-0547">Nucleotide-binding</keyword>
<dbReference type="EC" id="2.7.13.3" evidence="3"/>
<keyword evidence="5" id="KW-0808">Transferase</keyword>
<evidence type="ECO:0000256" key="3">
    <source>
        <dbReference type="ARBA" id="ARBA00012438"/>
    </source>
</evidence>
<gene>
    <name evidence="10" type="ORF">OG515_09065</name>
</gene>
<dbReference type="PROSITE" id="PS50112">
    <property type="entry name" value="PAS"/>
    <property type="match status" value="1"/>
</dbReference>
<evidence type="ECO:0000256" key="5">
    <source>
        <dbReference type="ARBA" id="ARBA00022679"/>
    </source>
</evidence>
<proteinExistence type="predicted"/>
<dbReference type="SMART" id="SM00387">
    <property type="entry name" value="HATPase_c"/>
    <property type="match status" value="1"/>
</dbReference>
<dbReference type="Pfam" id="PF02518">
    <property type="entry name" value="HATPase_c"/>
    <property type="match status" value="1"/>
</dbReference>
<feature type="domain" description="Histidine kinase" evidence="8">
    <location>
        <begin position="137"/>
        <end position="356"/>
    </location>
</feature>
<dbReference type="InterPro" id="IPR036097">
    <property type="entry name" value="HisK_dim/P_sf"/>
</dbReference>
<dbReference type="PRINTS" id="PR00344">
    <property type="entry name" value="BCTRLSENSOR"/>
</dbReference>
<dbReference type="EMBL" id="CP109019">
    <property type="protein sequence ID" value="WUT82343.1"/>
    <property type="molecule type" value="Genomic_DNA"/>
</dbReference>
<evidence type="ECO:0000313" key="11">
    <source>
        <dbReference type="Proteomes" id="UP001432060"/>
    </source>
</evidence>
<dbReference type="SUPFAM" id="SSF55874">
    <property type="entry name" value="ATPase domain of HSP90 chaperone/DNA topoisomerase II/histidine kinase"/>
    <property type="match status" value="1"/>
</dbReference>
<dbReference type="Gene3D" id="3.30.565.10">
    <property type="entry name" value="Histidine kinase-like ATPase, C-terminal domain"/>
    <property type="match status" value="1"/>
</dbReference>
<organism evidence="10 11">
    <name type="scientific">Streptomyces melanogenes</name>
    <dbReference type="NCBI Taxonomy" id="67326"/>
    <lineage>
        <taxon>Bacteria</taxon>
        <taxon>Bacillati</taxon>
        <taxon>Actinomycetota</taxon>
        <taxon>Actinomycetes</taxon>
        <taxon>Kitasatosporales</taxon>
        <taxon>Streptomycetaceae</taxon>
        <taxon>Streptomyces</taxon>
    </lineage>
</organism>
<dbReference type="InterPro" id="IPR000014">
    <property type="entry name" value="PAS"/>
</dbReference>
<evidence type="ECO:0000259" key="9">
    <source>
        <dbReference type="PROSITE" id="PS50112"/>
    </source>
</evidence>
<dbReference type="Proteomes" id="UP001432060">
    <property type="component" value="Chromosome"/>
</dbReference>
<dbReference type="CDD" id="cd00075">
    <property type="entry name" value="HATPase"/>
    <property type="match status" value="1"/>
</dbReference>
<keyword evidence="6" id="KW-0418">Kinase</keyword>
<keyword evidence="11" id="KW-1185">Reference proteome</keyword>
<evidence type="ECO:0000256" key="7">
    <source>
        <dbReference type="ARBA" id="ARBA00023012"/>
    </source>
</evidence>
<dbReference type="SMART" id="SM00388">
    <property type="entry name" value="HisKA"/>
    <property type="match status" value="1"/>
</dbReference>
<keyword evidence="4" id="KW-0597">Phosphoprotein</keyword>
<protein>
    <recommendedName>
        <fullName evidence="3">histidine kinase</fullName>
        <ecNumber evidence="3">2.7.13.3</ecNumber>
    </recommendedName>
</protein>
<dbReference type="Pfam" id="PF00512">
    <property type="entry name" value="HisKA"/>
    <property type="match status" value="1"/>
</dbReference>
<dbReference type="PANTHER" id="PTHR43711">
    <property type="entry name" value="TWO-COMPONENT HISTIDINE KINASE"/>
    <property type="match status" value="1"/>
</dbReference>
<dbReference type="PANTHER" id="PTHR43711:SF1">
    <property type="entry name" value="HISTIDINE KINASE 1"/>
    <property type="match status" value="1"/>
</dbReference>
<evidence type="ECO:0000256" key="2">
    <source>
        <dbReference type="ARBA" id="ARBA00004236"/>
    </source>
</evidence>
<dbReference type="Gene3D" id="1.10.287.130">
    <property type="match status" value="1"/>
</dbReference>
<dbReference type="InterPro" id="IPR035965">
    <property type="entry name" value="PAS-like_dom_sf"/>
</dbReference>
<dbReference type="SUPFAM" id="SSF47384">
    <property type="entry name" value="Homodimeric domain of signal transducing histidine kinase"/>
    <property type="match status" value="1"/>
</dbReference>
<keyword evidence="10" id="KW-0067">ATP-binding</keyword>
<dbReference type="Gene3D" id="3.30.450.20">
    <property type="entry name" value="PAS domain"/>
    <property type="match status" value="1"/>
</dbReference>
<dbReference type="GO" id="GO:0005524">
    <property type="term" value="F:ATP binding"/>
    <property type="evidence" value="ECO:0007669"/>
    <property type="project" value="UniProtKB-KW"/>
</dbReference>